<protein>
    <recommendedName>
        <fullName evidence="2">Caspase family p20 domain-containing protein</fullName>
    </recommendedName>
</protein>
<dbReference type="RefSeq" id="WP_211875826.1">
    <property type="nucleotide sequence ID" value="NZ_JAAEDH010000024.1"/>
</dbReference>
<dbReference type="PANTHER" id="PTHR22576:SF37">
    <property type="entry name" value="MUCOSA-ASSOCIATED LYMPHOID TISSUE LYMPHOMA TRANSLOCATION PROTEIN 1"/>
    <property type="match status" value="1"/>
</dbReference>
<feature type="chain" id="PRO_5042011921" description="Caspase family p20 domain-containing protein" evidence="1">
    <location>
        <begin position="21"/>
        <end position="581"/>
    </location>
</feature>
<feature type="signal peptide" evidence="1">
    <location>
        <begin position="1"/>
        <end position="20"/>
    </location>
</feature>
<dbReference type="InterPro" id="IPR002477">
    <property type="entry name" value="Peptidoglycan-bd-like"/>
</dbReference>
<name>A0AAF1K5G8_9PROT</name>
<dbReference type="EMBL" id="JAAEDH010000024">
    <property type="protein sequence ID" value="MBR0656958.1"/>
    <property type="molecule type" value="Genomic_DNA"/>
</dbReference>
<evidence type="ECO:0000313" key="4">
    <source>
        <dbReference type="Proteomes" id="UP001196068"/>
    </source>
</evidence>
<dbReference type="Gene3D" id="1.25.40.10">
    <property type="entry name" value="Tetratricopeptide repeat domain"/>
    <property type="match status" value="1"/>
</dbReference>
<evidence type="ECO:0000313" key="3">
    <source>
        <dbReference type="EMBL" id="MBR0656958.1"/>
    </source>
</evidence>
<sequence length="581" mass="60547">MRTLLIALCLLLAAPQSAPLAQGGRRVALVVGIDGYANVQTLTRARNDATSIARQLTEIGFEVILRTDPDRRGISTALAQFEDRLRGAEVGMFFFAGHGVEIRGTNVLLPADIPATLSESILLREGFLLTDVAQAMTESGVRYSALIIDACRDNPLPRQAGRSVGRTRGLGRVDAPQGTYVVYSAGIGEAALDRLSDTDPSPNSVFTRYLLPALAQPGLSLDAAVKQVRDQVRTDAASVRHQQNPAIYDQATGELFLIPQAAAPAPTPLPPAPPAQVAAPDGTAAAELVFWQSVQGTGRPAELEAYLERWPAGVFAPIARARLAALASPALPRSVPSGGPLGREAIIQLQRRLASLGLDPGPADGTPGQRTLAAIRAAQYALGLTVDGEASDALVTRLGQQPVPEAPDLARGLAAQAPAALQERNPAEAVRVLEAAVRLAPRDGALWLMLGDVNRQRGANEPARRAYVAARNAGAGEADARIAALPTARVEPVASAAVPNPAVPSPPGRCGVTFAGTRTQDGLTGFNFRNSCPTTMAFRANCPSAPTLARGDITIGANTSTTVWAASRGAAGACSVNARAR</sequence>
<accession>A0AAF1K5G8</accession>
<keyword evidence="1" id="KW-0732">Signal</keyword>
<dbReference type="InterPro" id="IPR036365">
    <property type="entry name" value="PGBD-like_sf"/>
</dbReference>
<dbReference type="Gene3D" id="1.10.101.10">
    <property type="entry name" value="PGBD-like superfamily/PGBD"/>
    <property type="match status" value="1"/>
</dbReference>
<dbReference type="Gene3D" id="3.40.50.1460">
    <property type="match status" value="1"/>
</dbReference>
<dbReference type="Pfam" id="PF01471">
    <property type="entry name" value="PG_binding_1"/>
    <property type="match status" value="1"/>
</dbReference>
<gene>
    <name evidence="3" type="ORF">GXW79_17915</name>
</gene>
<dbReference type="PROSITE" id="PS50208">
    <property type="entry name" value="CASPASE_P20"/>
    <property type="match status" value="1"/>
</dbReference>
<dbReference type="InterPro" id="IPR036366">
    <property type="entry name" value="PGBDSf"/>
</dbReference>
<dbReference type="InterPro" id="IPR011600">
    <property type="entry name" value="Pept_C14_caspase"/>
</dbReference>
<comment type="caution">
    <text evidence="3">The sequence shown here is derived from an EMBL/GenBank/DDBJ whole genome shotgun (WGS) entry which is preliminary data.</text>
</comment>
<reference evidence="3" key="2">
    <citation type="journal article" date="2021" name="Syst. Appl. Microbiol.">
        <title>Roseomonas hellenica sp. nov., isolated from roots of wild-growing Alkanna tinctoria.</title>
        <authorList>
            <person name="Rat A."/>
            <person name="Naranjo H.D."/>
            <person name="Lebbe L."/>
            <person name="Cnockaert M."/>
            <person name="Krigas N."/>
            <person name="Grigoriadou K."/>
            <person name="Maloupa E."/>
            <person name="Willems A."/>
        </authorList>
    </citation>
    <scope>NUCLEOTIDE SEQUENCE</scope>
    <source>
        <strain evidence="3">LMG 28251</strain>
    </source>
</reference>
<dbReference type="PANTHER" id="PTHR22576">
    <property type="entry name" value="MUCOSA ASSOCIATED LYMPHOID TISSUE LYMPHOMA TRANSLOCATION PROTEIN 1/PARACASPASE"/>
    <property type="match status" value="1"/>
</dbReference>
<dbReference type="GO" id="GO:0004197">
    <property type="term" value="F:cysteine-type endopeptidase activity"/>
    <property type="evidence" value="ECO:0007669"/>
    <property type="project" value="InterPro"/>
</dbReference>
<dbReference type="Proteomes" id="UP001196068">
    <property type="component" value="Unassembled WGS sequence"/>
</dbReference>
<dbReference type="InterPro" id="IPR011990">
    <property type="entry name" value="TPR-like_helical_dom_sf"/>
</dbReference>
<feature type="domain" description="Caspase family p20" evidence="2">
    <location>
        <begin position="24"/>
        <end position="101"/>
    </location>
</feature>
<dbReference type="SUPFAM" id="SSF47090">
    <property type="entry name" value="PGBD-like"/>
    <property type="match status" value="1"/>
</dbReference>
<reference evidence="3" key="1">
    <citation type="submission" date="2020-01" db="EMBL/GenBank/DDBJ databases">
        <authorList>
            <person name="Rat A."/>
        </authorList>
    </citation>
    <scope>NUCLEOTIDE SEQUENCE</scope>
    <source>
        <strain evidence="3">LMG 28251</strain>
    </source>
</reference>
<dbReference type="AlphaFoldDB" id="A0AAF1K5G8"/>
<dbReference type="InterPro" id="IPR001309">
    <property type="entry name" value="Pept_C14_p20"/>
</dbReference>
<evidence type="ECO:0000259" key="2">
    <source>
        <dbReference type="PROSITE" id="PS50208"/>
    </source>
</evidence>
<keyword evidence="4" id="KW-1185">Reference proteome</keyword>
<evidence type="ECO:0000256" key="1">
    <source>
        <dbReference type="SAM" id="SignalP"/>
    </source>
</evidence>
<proteinExistence type="predicted"/>
<dbReference type="Pfam" id="PF00656">
    <property type="entry name" value="Peptidase_C14"/>
    <property type="match status" value="1"/>
</dbReference>
<dbReference type="GO" id="GO:0006508">
    <property type="term" value="P:proteolysis"/>
    <property type="evidence" value="ECO:0007669"/>
    <property type="project" value="InterPro"/>
</dbReference>
<dbReference type="SUPFAM" id="SSF52129">
    <property type="entry name" value="Caspase-like"/>
    <property type="match status" value="1"/>
</dbReference>
<dbReference type="InterPro" id="IPR052039">
    <property type="entry name" value="Caspase-related_regulators"/>
</dbReference>
<dbReference type="SUPFAM" id="SSF48452">
    <property type="entry name" value="TPR-like"/>
    <property type="match status" value="1"/>
</dbReference>
<organism evidence="3 4">
    <name type="scientific">Plastoroseomonas arctica</name>
    <dbReference type="NCBI Taxonomy" id="1509237"/>
    <lineage>
        <taxon>Bacteria</taxon>
        <taxon>Pseudomonadati</taxon>
        <taxon>Pseudomonadota</taxon>
        <taxon>Alphaproteobacteria</taxon>
        <taxon>Acetobacterales</taxon>
        <taxon>Acetobacteraceae</taxon>
        <taxon>Plastoroseomonas</taxon>
    </lineage>
</organism>
<dbReference type="InterPro" id="IPR029030">
    <property type="entry name" value="Caspase-like_dom_sf"/>
</dbReference>